<dbReference type="InterPro" id="IPR043519">
    <property type="entry name" value="NT_sf"/>
</dbReference>
<dbReference type="PANTHER" id="PTHR28087:SF1">
    <property type="entry name" value="ATPASE SYNTHESIS PROTEIN 25, MITOCHONDRIAL"/>
    <property type="match status" value="1"/>
</dbReference>
<keyword evidence="5 8" id="KW-0809">Transit peptide</keyword>
<dbReference type="EMBL" id="JAJVDC020000001">
    <property type="protein sequence ID" value="KAL1638194.1"/>
    <property type="molecule type" value="Genomic_DNA"/>
</dbReference>
<evidence type="ECO:0000256" key="8">
    <source>
        <dbReference type="RuleBase" id="RU367062"/>
    </source>
</evidence>
<evidence type="ECO:0000256" key="6">
    <source>
        <dbReference type="ARBA" id="ARBA00023128"/>
    </source>
</evidence>
<dbReference type="Proteomes" id="UP001521116">
    <property type="component" value="Unassembled WGS sequence"/>
</dbReference>
<accession>A0ABR3TF91</accession>
<comment type="subcellular location">
    <subcellularLocation>
        <location evidence="2 8">Mitochondrion inner membrane</location>
        <topology evidence="2 8">Peripheral membrane protein</topology>
        <orientation evidence="2 8">Matrix side</orientation>
    </subcellularLocation>
</comment>
<reference evidence="10 11" key="1">
    <citation type="submission" date="2024-02" db="EMBL/GenBank/DDBJ databases">
        <title>De novo assembly and annotation of 12 fungi associated with fruit tree decline syndrome in Ontario, Canada.</title>
        <authorList>
            <person name="Sulman M."/>
            <person name="Ellouze W."/>
            <person name="Ilyukhin E."/>
        </authorList>
    </citation>
    <scope>NUCLEOTIDE SEQUENCE [LARGE SCALE GENOMIC DNA]</scope>
    <source>
        <strain evidence="10 11">M1-105</strain>
    </source>
</reference>
<evidence type="ECO:0000313" key="10">
    <source>
        <dbReference type="EMBL" id="KAL1638194.1"/>
    </source>
</evidence>
<dbReference type="InterPro" id="IPR040152">
    <property type="entry name" value="Atp25"/>
</dbReference>
<gene>
    <name evidence="10" type="primary">atp25</name>
    <name evidence="10" type="ORF">SLS56_000002</name>
</gene>
<evidence type="ECO:0000256" key="3">
    <source>
        <dbReference type="ARBA" id="ARBA00010787"/>
    </source>
</evidence>
<evidence type="ECO:0000256" key="2">
    <source>
        <dbReference type="ARBA" id="ARBA00004443"/>
    </source>
</evidence>
<keyword evidence="7 8" id="KW-0472">Membrane</keyword>
<feature type="compositionally biased region" description="Low complexity" evidence="9">
    <location>
        <begin position="373"/>
        <end position="386"/>
    </location>
</feature>
<comment type="caution">
    <text evidence="10">The sequence shown here is derived from an EMBL/GenBank/DDBJ whole genome shotgun (WGS) entry which is preliminary data.</text>
</comment>
<feature type="region of interest" description="Disordered" evidence="9">
    <location>
        <begin position="295"/>
        <end position="321"/>
    </location>
</feature>
<comment type="similarity">
    <text evidence="3 8">Belongs to the ATP25 family.</text>
</comment>
<feature type="region of interest" description="Disordered" evidence="9">
    <location>
        <begin position="48"/>
        <end position="82"/>
    </location>
</feature>
<feature type="compositionally biased region" description="Basic and acidic residues" evidence="9">
    <location>
        <begin position="295"/>
        <end position="313"/>
    </location>
</feature>
<proteinExistence type="inferred from homology"/>
<sequence length="756" mass="84496">MAASRAITSGVRCNACRTSVLRSFTSLAGLDASASGLSRARTATRAFSTAPLRLSDSRSRKAPVEPEDELSPGANPPSTAQDASVPWYLKVDAPQRPLDAAAHPLADRQRIPALPEHPPPILEPFLQYVSVDLGIDDLTLLDLRHLDPPPALGANLLMLFGTARSEKHLHVSADRLCRWLRSNYQLHPHADGLLGRNELKLRLKRRARRAKILSNAGASENSLAADDGIRTGWICVNVGSIKAADSVPEAVPEKDSFFGFGADSEGVSIVLQMFTEEKRVELDLERLWNGVLKTDKRRKEAQSPEEATKHTEDATSNPNGAVFADRNVAKHSSQLQDGNPQAPLQARAYHTTRAWHGTRMTLARARETPWANSWSRTSRSSMSTLSGTDAPLFDKLAPSELRDRAKPDQHSEAIGLAHMLEQLNQMSTDERLEALGKGPRRSRKDLTPFLEEFYSYIPEFPDVIHYEAMLQLYLTALSTNHPGYPLFLLKDLLQEMQIAGVRVPERMFLAGLRAILSREHPHEFDEATARRRNQIVFALLYDMQGHSYPTITDDIIIMLHDSVSMLHSDLNAQHADPAMAEKRAAYNQTVRHELLHQTDMLAVPLKRDTYAHLLKSYAILGDMKGMWHVWRSTALAMLPRSAQMYAIALNGVAFTGNQVDCIQALRDCLAQMGQEIPPVKLEGGVREAIMRCLLVVEPDVDKYWEKGIRAGEWVKHWDACMQSLRKEEMDKESRSERVLSDQVSLGQFRTSMIPRA</sequence>
<evidence type="ECO:0000256" key="1">
    <source>
        <dbReference type="ARBA" id="ARBA00003470"/>
    </source>
</evidence>
<dbReference type="PANTHER" id="PTHR28087">
    <property type="entry name" value="ATPASE SYNTHESIS PROTEIN 25, MITOCHONDRIAL"/>
    <property type="match status" value="1"/>
</dbReference>
<organism evidence="10 11">
    <name type="scientific">Neofusicoccum ribis</name>
    <dbReference type="NCBI Taxonomy" id="45134"/>
    <lineage>
        <taxon>Eukaryota</taxon>
        <taxon>Fungi</taxon>
        <taxon>Dikarya</taxon>
        <taxon>Ascomycota</taxon>
        <taxon>Pezizomycotina</taxon>
        <taxon>Dothideomycetes</taxon>
        <taxon>Dothideomycetes incertae sedis</taxon>
        <taxon>Botryosphaeriales</taxon>
        <taxon>Botryosphaeriaceae</taxon>
        <taxon>Neofusicoccum</taxon>
    </lineage>
</organism>
<evidence type="ECO:0000256" key="9">
    <source>
        <dbReference type="SAM" id="MobiDB-lite"/>
    </source>
</evidence>
<feature type="region of interest" description="Disordered" evidence="9">
    <location>
        <begin position="368"/>
        <end position="391"/>
    </location>
</feature>
<name>A0ABR3TF91_9PEZI</name>
<keyword evidence="6 8" id="KW-0496">Mitochondrion</keyword>
<feature type="compositionally biased region" description="Basic and acidic residues" evidence="9">
    <location>
        <begin position="55"/>
        <end position="64"/>
    </location>
</feature>
<dbReference type="Gene3D" id="3.30.460.10">
    <property type="entry name" value="Beta Polymerase, domain 2"/>
    <property type="match status" value="1"/>
</dbReference>
<evidence type="ECO:0000256" key="4">
    <source>
        <dbReference type="ARBA" id="ARBA00022792"/>
    </source>
</evidence>
<comment type="function">
    <text evidence="8">Mitochondrial mRNA stabilization factor.</text>
</comment>
<comment type="function">
    <text evidence="1">Probable mitochondrial mRNA stabilization factor.</text>
</comment>
<protein>
    <recommendedName>
        <fullName evidence="8">ATPase synthesis protein 25</fullName>
    </recommendedName>
</protein>
<evidence type="ECO:0000256" key="7">
    <source>
        <dbReference type="ARBA" id="ARBA00023136"/>
    </source>
</evidence>
<keyword evidence="11" id="KW-1185">Reference proteome</keyword>
<evidence type="ECO:0000313" key="11">
    <source>
        <dbReference type="Proteomes" id="UP001521116"/>
    </source>
</evidence>
<evidence type="ECO:0000256" key="5">
    <source>
        <dbReference type="ARBA" id="ARBA00022946"/>
    </source>
</evidence>
<keyword evidence="4 8" id="KW-0999">Mitochondrion inner membrane</keyword>